<dbReference type="InterPro" id="IPR013167">
    <property type="entry name" value="COG4_M"/>
</dbReference>
<evidence type="ECO:0000256" key="3">
    <source>
        <dbReference type="ARBA" id="ARBA00020975"/>
    </source>
</evidence>
<dbReference type="PANTHER" id="PTHR24016">
    <property type="entry name" value="CONSERVED OLIGOMERIC GOLGI COMPLEX SUBUNIT 4"/>
    <property type="match status" value="1"/>
</dbReference>
<evidence type="ECO:0000256" key="6">
    <source>
        <dbReference type="ARBA" id="ARBA00023034"/>
    </source>
</evidence>
<evidence type="ECO:0000256" key="4">
    <source>
        <dbReference type="ARBA" id="ARBA00022448"/>
    </source>
</evidence>
<protein>
    <recommendedName>
        <fullName evidence="3">Conserved oligomeric Golgi complex subunit 4</fullName>
    </recommendedName>
    <alternativeName>
        <fullName evidence="8">Component of oligomeric Golgi complex 4</fullName>
    </alternativeName>
</protein>
<dbReference type="AlphaFoldDB" id="A0A8C4WZE0"/>
<keyword evidence="4" id="KW-0813">Transport</keyword>
<keyword evidence="11" id="KW-1185">Reference proteome</keyword>
<comment type="subcellular location">
    <subcellularLocation>
        <location evidence="1">Golgi apparatus membrane</location>
        <topology evidence="1">Peripheral membrane protein</topology>
    </subcellularLocation>
</comment>
<evidence type="ECO:0000259" key="9">
    <source>
        <dbReference type="SMART" id="SM00762"/>
    </source>
</evidence>
<dbReference type="GO" id="GO:0017119">
    <property type="term" value="C:Golgi transport complex"/>
    <property type="evidence" value="ECO:0007669"/>
    <property type="project" value="TreeGrafter"/>
</dbReference>
<reference evidence="10" key="1">
    <citation type="submission" date="2025-08" db="UniProtKB">
        <authorList>
            <consortium name="Ensembl"/>
        </authorList>
    </citation>
    <scope>IDENTIFICATION</scope>
</reference>
<proteinExistence type="inferred from homology"/>
<dbReference type="GO" id="GO:0001501">
    <property type="term" value="P:skeletal system development"/>
    <property type="evidence" value="ECO:0007669"/>
    <property type="project" value="Ensembl"/>
</dbReference>
<evidence type="ECO:0000256" key="8">
    <source>
        <dbReference type="ARBA" id="ARBA00031340"/>
    </source>
</evidence>
<dbReference type="Gene3D" id="1.10.287.1060">
    <property type="entry name" value="ESAT-6-like"/>
    <property type="match status" value="1"/>
</dbReference>
<dbReference type="InterPro" id="IPR048680">
    <property type="entry name" value="COG4_N"/>
</dbReference>
<dbReference type="Ensembl" id="ENSEBUT00000022014.1">
    <property type="protein sequence ID" value="ENSEBUP00000021438.1"/>
    <property type="gene ID" value="ENSEBUG00000013243.1"/>
</dbReference>
<dbReference type="PANTHER" id="PTHR24016:SF0">
    <property type="entry name" value="CONSERVED OLIGOMERIC GOLGI COMPLEX SUBUNIT 4"/>
    <property type="match status" value="1"/>
</dbReference>
<sequence length="770" mass="85947">MTMAASSSARAASLSMDFICSLTELGDLRKAYEQLCKEEEDVTRALDLLVERRDPLEAKMDSLRRMRPNLQVIEGDAKQLAQTITFTCSLAENISSKVRELDVAKTRVYQASQRADDILDLKLCTDGVQAALADEDYEKAAAHIHRFLSLDSAVITLSQQGPEGGAWADGLERLRAAEQQLKQLVAEQFEAAVRAGDGAQVERFFKLFPLLGLQNEGLMRIGRYLSQQIARQAEKQLQVSENMESGEKRAAVIFADNLTLLFEGVARVVEAQQPVVETYYGPGQLPALLAQLQPEVDRQARHVLDGFAARRDVQRKYQQVQSSLLRGNAGDKMEPRKLDSLLAELTLMNARSELYLRFLRRRVTADLEACEPDVRAGEQAKLEQLLSGCGLSCAMQELMGEYVTMEEYFMKENVNKAVTMESVEKGQHTSSMVDDVFFIIKKCVGRALASSSVDCLCAMINHATTLLDTHFRELLVGRLQQGFPAGALQDLQRGVSSAVSLVQSGAASLVQPGRFEPRPVDSSQEAQRVFLVTLNNAELCCEYIHTLNSSLEAQCQAGVGAGRGEQARAKIQSCVADLVAVSEKFQKLLQEGISDLNNSSIKPQVKPWISNFLSVSHNIEEEEFNDYEANDPWVQQFILNLEQMMTEFKTSLSLRIYEQLLVLVTSMIAVELEKVVMKATFSRLGGLQFDKDLRALVAYLTSVSSWSVRDKFARLSQIGTILNLERVSEILDYWGPNSGPLTWRLSPSEVRKVLTLRCDFRSDDIKRLRL</sequence>
<dbReference type="GO" id="GO:0006029">
    <property type="term" value="P:proteoglycan metabolic process"/>
    <property type="evidence" value="ECO:0007669"/>
    <property type="project" value="Ensembl"/>
</dbReference>
<evidence type="ECO:0000256" key="5">
    <source>
        <dbReference type="ARBA" id="ARBA00022927"/>
    </source>
</evidence>
<dbReference type="InterPro" id="IPR048684">
    <property type="entry name" value="COG4_C"/>
</dbReference>
<dbReference type="Gene3D" id="1.20.58.1970">
    <property type="match status" value="1"/>
</dbReference>
<dbReference type="FunFam" id="1.20.58.1970:FF:000001">
    <property type="entry name" value="Conserved oligomeric Golgi complex subunit 4"/>
    <property type="match status" value="1"/>
</dbReference>
<dbReference type="OMA" id="RASECQQ"/>
<dbReference type="Proteomes" id="UP000694388">
    <property type="component" value="Unplaced"/>
</dbReference>
<feature type="domain" description="COG4 transport protein middle alpha-helical bundle" evidence="9">
    <location>
        <begin position="174"/>
        <end position="480"/>
    </location>
</feature>
<dbReference type="GO" id="GO:0007030">
    <property type="term" value="P:Golgi organization"/>
    <property type="evidence" value="ECO:0007669"/>
    <property type="project" value="TreeGrafter"/>
</dbReference>
<dbReference type="GO" id="GO:0006890">
    <property type="term" value="P:retrograde vesicle-mediated transport, Golgi to endoplasmic reticulum"/>
    <property type="evidence" value="ECO:0007669"/>
    <property type="project" value="TreeGrafter"/>
</dbReference>
<dbReference type="SMART" id="SM00762">
    <property type="entry name" value="Cog4"/>
    <property type="match status" value="1"/>
</dbReference>
<evidence type="ECO:0000256" key="7">
    <source>
        <dbReference type="ARBA" id="ARBA00023136"/>
    </source>
</evidence>
<organism evidence="10 11">
    <name type="scientific">Eptatretus burgeri</name>
    <name type="common">Inshore hagfish</name>
    <dbReference type="NCBI Taxonomy" id="7764"/>
    <lineage>
        <taxon>Eukaryota</taxon>
        <taxon>Metazoa</taxon>
        <taxon>Chordata</taxon>
        <taxon>Craniata</taxon>
        <taxon>Vertebrata</taxon>
        <taxon>Cyclostomata</taxon>
        <taxon>Myxini</taxon>
        <taxon>Myxiniformes</taxon>
        <taxon>Myxinidae</taxon>
        <taxon>Eptatretinae</taxon>
        <taxon>Eptatretus</taxon>
    </lineage>
</organism>
<dbReference type="Pfam" id="PF20663">
    <property type="entry name" value="COG4_N"/>
    <property type="match status" value="1"/>
</dbReference>
<evidence type="ECO:0000256" key="2">
    <source>
        <dbReference type="ARBA" id="ARBA00009215"/>
    </source>
</evidence>
<keyword evidence="5" id="KW-0653">Protein transport</keyword>
<evidence type="ECO:0000313" key="10">
    <source>
        <dbReference type="Ensembl" id="ENSEBUP00000021438.1"/>
    </source>
</evidence>
<evidence type="ECO:0000313" key="11">
    <source>
        <dbReference type="Proteomes" id="UP000694388"/>
    </source>
</evidence>
<dbReference type="GeneTree" id="ENSGT00940000154065"/>
<dbReference type="GO" id="GO:0000139">
    <property type="term" value="C:Golgi membrane"/>
    <property type="evidence" value="ECO:0007669"/>
    <property type="project" value="UniProtKB-SubCell"/>
</dbReference>
<comment type="similarity">
    <text evidence="2">Belongs to the COG4 family.</text>
</comment>
<dbReference type="Pfam" id="PF08318">
    <property type="entry name" value="COG4_m"/>
    <property type="match status" value="1"/>
</dbReference>
<evidence type="ECO:0000256" key="1">
    <source>
        <dbReference type="ARBA" id="ARBA00004395"/>
    </source>
</evidence>
<keyword evidence="6" id="KW-0333">Golgi apparatus</keyword>
<accession>A0A8C4WZE0</accession>
<dbReference type="InterPro" id="IPR048682">
    <property type="entry name" value="COG4"/>
</dbReference>
<name>A0A8C4WZE0_EPTBU</name>
<reference evidence="10" key="2">
    <citation type="submission" date="2025-09" db="UniProtKB">
        <authorList>
            <consortium name="Ensembl"/>
        </authorList>
    </citation>
    <scope>IDENTIFICATION</scope>
</reference>
<dbReference type="GO" id="GO:0015031">
    <property type="term" value="P:protein transport"/>
    <property type="evidence" value="ECO:0007669"/>
    <property type="project" value="UniProtKB-KW"/>
</dbReference>
<dbReference type="Pfam" id="PF20662">
    <property type="entry name" value="COG4_C"/>
    <property type="match status" value="1"/>
</dbReference>
<keyword evidence="7" id="KW-0472">Membrane</keyword>